<dbReference type="Proteomes" id="UP000503447">
    <property type="component" value="Chromosome"/>
</dbReference>
<reference evidence="3" key="1">
    <citation type="submission" date="2020-05" db="EMBL/GenBank/DDBJ databases">
        <title>Frigoriglobus tundricola gen. nov., sp. nov., a psychrotolerant cellulolytic planctomycete of the family Gemmataceae with two divergent copies of 16S rRNA gene.</title>
        <authorList>
            <person name="Kulichevskaya I.S."/>
            <person name="Ivanova A.A."/>
            <person name="Naumoff D.G."/>
            <person name="Beletsky A.V."/>
            <person name="Rijpstra W.I.C."/>
            <person name="Sinninghe Damste J.S."/>
            <person name="Mardanov A.V."/>
            <person name="Ravin N.V."/>
            <person name="Dedysh S.N."/>
        </authorList>
    </citation>
    <scope>NUCLEOTIDE SEQUENCE [LARGE SCALE GENOMIC DNA]</scope>
    <source>
        <strain evidence="3">PL17</strain>
    </source>
</reference>
<sequence length="147" mass="15411">MALPAGATEGPAAKKLFADLEAAQKEYTEAWREIANADPLTRVLTDPGFAEAALAQVRREAHNSGGVLLVYMIGRDESFAVLSTDPSAPPQVFRLSVARGVAESIGDAPPGEAVARAGFRGIVIKPTGKQPDRPAAAAAEFARSRTK</sequence>
<proteinExistence type="predicted"/>
<feature type="region of interest" description="Disordered" evidence="1">
    <location>
        <begin position="125"/>
        <end position="147"/>
    </location>
</feature>
<dbReference type="KEGG" id="ftj:FTUN_5450"/>
<protein>
    <submittedName>
        <fullName evidence="2">Uncharacterized protein</fullName>
    </submittedName>
</protein>
<dbReference type="EMBL" id="CP053452">
    <property type="protein sequence ID" value="QJW97870.1"/>
    <property type="molecule type" value="Genomic_DNA"/>
</dbReference>
<name>A0A6M5YWJ5_9BACT</name>
<dbReference type="RefSeq" id="WP_171473163.1">
    <property type="nucleotide sequence ID" value="NZ_CP053452.2"/>
</dbReference>
<accession>A0A6M5YWJ5</accession>
<evidence type="ECO:0000313" key="3">
    <source>
        <dbReference type="Proteomes" id="UP000503447"/>
    </source>
</evidence>
<dbReference type="AlphaFoldDB" id="A0A6M5YWJ5"/>
<evidence type="ECO:0000313" key="2">
    <source>
        <dbReference type="EMBL" id="QJW97870.1"/>
    </source>
</evidence>
<organism evidence="2 3">
    <name type="scientific">Frigoriglobus tundricola</name>
    <dbReference type="NCBI Taxonomy" id="2774151"/>
    <lineage>
        <taxon>Bacteria</taxon>
        <taxon>Pseudomonadati</taxon>
        <taxon>Planctomycetota</taxon>
        <taxon>Planctomycetia</taxon>
        <taxon>Gemmatales</taxon>
        <taxon>Gemmataceae</taxon>
        <taxon>Frigoriglobus</taxon>
    </lineage>
</organism>
<gene>
    <name evidence="2" type="ORF">FTUN_5450</name>
</gene>
<evidence type="ECO:0000256" key="1">
    <source>
        <dbReference type="SAM" id="MobiDB-lite"/>
    </source>
</evidence>
<keyword evidence="3" id="KW-1185">Reference proteome</keyword>